<dbReference type="STRING" id="388950.GCA_001611675_01205"/>
<organism evidence="2 3">
    <name type="scientific">Pontibacter akesuensis</name>
    <dbReference type="NCBI Taxonomy" id="388950"/>
    <lineage>
        <taxon>Bacteria</taxon>
        <taxon>Pseudomonadati</taxon>
        <taxon>Bacteroidota</taxon>
        <taxon>Cytophagia</taxon>
        <taxon>Cytophagales</taxon>
        <taxon>Hymenobacteraceae</taxon>
        <taxon>Pontibacter</taxon>
    </lineage>
</organism>
<sequence length="113" mass="12606">MQMKLLKGLLDLIAFGYIIFTLLLLAGVVDANTVLNNDVEDRVLTLYKIIAAAAGVILLARTLVSNLYIADLKHDRHRAELKINELKASLYEKRQAFRSNSYQEAAAEAENSN</sequence>
<feature type="transmembrane region" description="Helical" evidence="1">
    <location>
        <begin position="49"/>
        <end position="69"/>
    </location>
</feature>
<keyword evidence="1" id="KW-0472">Membrane</keyword>
<evidence type="ECO:0000313" key="2">
    <source>
        <dbReference type="EMBL" id="SFU74290.1"/>
    </source>
</evidence>
<keyword evidence="1" id="KW-1133">Transmembrane helix</keyword>
<dbReference type="EMBL" id="FPCA01000002">
    <property type="protein sequence ID" value="SFU74290.1"/>
    <property type="molecule type" value="Genomic_DNA"/>
</dbReference>
<accession>A0A1I7IMZ1</accession>
<name>A0A1I7IMZ1_9BACT</name>
<protein>
    <submittedName>
        <fullName evidence="2">Uncharacterized protein</fullName>
    </submittedName>
</protein>
<dbReference type="Proteomes" id="UP000182491">
    <property type="component" value="Unassembled WGS sequence"/>
</dbReference>
<evidence type="ECO:0000313" key="3">
    <source>
        <dbReference type="Proteomes" id="UP000182491"/>
    </source>
</evidence>
<reference evidence="3" key="1">
    <citation type="submission" date="2016-10" db="EMBL/GenBank/DDBJ databases">
        <authorList>
            <person name="Varghese N."/>
        </authorList>
    </citation>
    <scope>NUCLEOTIDE SEQUENCE [LARGE SCALE GENOMIC DNA]</scope>
    <source>
        <strain evidence="3">DSM 18820</strain>
    </source>
</reference>
<evidence type="ECO:0000256" key="1">
    <source>
        <dbReference type="SAM" id="Phobius"/>
    </source>
</evidence>
<keyword evidence="3" id="KW-1185">Reference proteome</keyword>
<feature type="transmembrane region" description="Helical" evidence="1">
    <location>
        <begin position="12"/>
        <end position="29"/>
    </location>
</feature>
<gene>
    <name evidence="2" type="ORF">SAMN04487941_2336</name>
</gene>
<proteinExistence type="predicted"/>
<dbReference type="AlphaFoldDB" id="A0A1I7IMZ1"/>
<keyword evidence="1" id="KW-0812">Transmembrane</keyword>